<accession>A0A2V1HTH1</accession>
<dbReference type="Pfam" id="PF13641">
    <property type="entry name" value="Glyco_tranf_2_3"/>
    <property type="match status" value="1"/>
</dbReference>
<gene>
    <name evidence="7" type="ORF">DDQ50_05205</name>
</gene>
<organism evidence="7 8">
    <name type="scientific">Amnibacterium flavum</name>
    <dbReference type="NCBI Taxonomy" id="2173173"/>
    <lineage>
        <taxon>Bacteria</taxon>
        <taxon>Bacillati</taxon>
        <taxon>Actinomycetota</taxon>
        <taxon>Actinomycetes</taxon>
        <taxon>Micrococcales</taxon>
        <taxon>Microbacteriaceae</taxon>
        <taxon>Amnibacterium</taxon>
    </lineage>
</organism>
<dbReference type="InterPro" id="IPR029044">
    <property type="entry name" value="Nucleotide-diphossugar_trans"/>
</dbReference>
<dbReference type="Pfam" id="PF19320">
    <property type="entry name" value="GlfT2_domain3"/>
    <property type="match status" value="2"/>
</dbReference>
<dbReference type="Pfam" id="PF17994">
    <property type="entry name" value="Glft2_N"/>
    <property type="match status" value="1"/>
</dbReference>
<reference evidence="7 8" key="1">
    <citation type="submission" date="2018-05" db="EMBL/GenBank/DDBJ databases">
        <title>Amnibacterium sp. M8JJ-5, whole genome shotgun sequence.</title>
        <authorList>
            <person name="Tuo L."/>
        </authorList>
    </citation>
    <scope>NUCLEOTIDE SEQUENCE [LARGE SCALE GENOMIC DNA]</scope>
    <source>
        <strain evidence="7 8">M8JJ-5</strain>
    </source>
</reference>
<proteinExistence type="inferred from homology"/>
<comment type="pathway">
    <text evidence="1">Cell wall biogenesis; cell wall polysaccharide biosynthesis.</text>
</comment>
<dbReference type="EMBL" id="QEOP01000001">
    <property type="protein sequence ID" value="PVZ95863.1"/>
    <property type="molecule type" value="Genomic_DNA"/>
</dbReference>
<feature type="domain" description="Galactofuranosyltransferase-2 C-terminal" evidence="6">
    <location>
        <begin position="401"/>
        <end position="459"/>
    </location>
</feature>
<evidence type="ECO:0000256" key="2">
    <source>
        <dbReference type="ARBA" id="ARBA00006739"/>
    </source>
</evidence>
<dbReference type="InterPro" id="IPR040492">
    <property type="entry name" value="GlfT2_N"/>
</dbReference>
<dbReference type="InterPro" id="IPR045699">
    <property type="entry name" value="GlfT2_C"/>
</dbReference>
<comment type="caution">
    <text evidence="7">The sequence shown here is derived from an EMBL/GenBank/DDBJ whole genome shotgun (WGS) entry which is preliminary data.</text>
</comment>
<name>A0A2V1HTH1_9MICO</name>
<evidence type="ECO:0000256" key="3">
    <source>
        <dbReference type="ARBA" id="ARBA00022676"/>
    </source>
</evidence>
<keyword evidence="4" id="KW-0808">Transferase</keyword>
<feature type="domain" description="Galactofuranosyltransferase-2 C-terminal" evidence="6">
    <location>
        <begin position="494"/>
        <end position="577"/>
    </location>
</feature>
<evidence type="ECO:0000259" key="6">
    <source>
        <dbReference type="Pfam" id="PF19320"/>
    </source>
</evidence>
<sequence>MPSSSRESEPDLYFRGDAVPHGRDSFALPPGGHVTTDTYFGAFPAMLWRDHAASTRVRLSLETSGPGRVEVRVTDSAGQIHTVADTQVTTGPLNLDVEIGDFQWLWFEATAGPDTITVSAPRWSVEGAPRRAGQLALCVTTFDRVDDCARLLSDIAADEALMASVEQVFVVDQGTQDVRTGSGFPSASELLGERLTVIRQPNLGGSGGYSRGMLEALRTDARHAVLIDDDVVLEPESISRMSSFAAHAVDTTMVGAHMLDLRRPSLLHSWGERVDRDRAWWGPVQPELSPLDVAAATPGRRPELSRSLDVDFNGWWLCLIPLDLIRRVGLSLPFFIKWDDAEFGLRAADHGTRTVTLPGAALWHVPWTSKDNGLDWQVYYHVRNRLVVALLHGGRPLRVLAELAAQDANHLVCMQYGSVAVRQLALTDLLTGPHHLVDTIAVRRRDVLEILTRFGQAVVPGALETVRKGTTGIARGSALSVLLNQLVGRPPVTPPPVVAAADGKWHTLGRLDSAALETASGTGHFALRRSRRRALVMALRSLRLYLRLAVRWPALRRAYSHRAPALASAATWHRIFGSAGPTGGSPEVR</sequence>
<evidence type="ECO:0000313" key="7">
    <source>
        <dbReference type="EMBL" id="PVZ95863.1"/>
    </source>
</evidence>
<evidence type="ECO:0000256" key="4">
    <source>
        <dbReference type="ARBA" id="ARBA00022679"/>
    </source>
</evidence>
<dbReference type="GO" id="GO:0016757">
    <property type="term" value="F:glycosyltransferase activity"/>
    <property type="evidence" value="ECO:0007669"/>
    <property type="project" value="UniProtKB-KW"/>
</dbReference>
<evidence type="ECO:0000256" key="1">
    <source>
        <dbReference type="ARBA" id="ARBA00004776"/>
    </source>
</evidence>
<protein>
    <submittedName>
        <fullName evidence="7">Uncharacterized protein</fullName>
    </submittedName>
</protein>
<dbReference type="RefSeq" id="WP_116755597.1">
    <property type="nucleotide sequence ID" value="NZ_QEOP01000001.1"/>
</dbReference>
<dbReference type="AlphaFoldDB" id="A0A2V1HTH1"/>
<keyword evidence="3" id="KW-0328">Glycosyltransferase</keyword>
<dbReference type="Proteomes" id="UP000244893">
    <property type="component" value="Unassembled WGS sequence"/>
</dbReference>
<dbReference type="SUPFAM" id="SSF53448">
    <property type="entry name" value="Nucleotide-diphospho-sugar transferases"/>
    <property type="match status" value="1"/>
</dbReference>
<evidence type="ECO:0000313" key="8">
    <source>
        <dbReference type="Proteomes" id="UP000244893"/>
    </source>
</evidence>
<dbReference type="PANTHER" id="PTHR43179:SF12">
    <property type="entry name" value="GALACTOFURANOSYLTRANSFERASE GLFT2"/>
    <property type="match status" value="1"/>
</dbReference>
<dbReference type="Gene3D" id="3.90.550.60">
    <property type="match status" value="1"/>
</dbReference>
<feature type="domain" description="Galactofuranosyltransferase GlfT2 N-terminal" evidence="5">
    <location>
        <begin position="20"/>
        <end position="124"/>
    </location>
</feature>
<keyword evidence="8" id="KW-1185">Reference proteome</keyword>
<dbReference type="PANTHER" id="PTHR43179">
    <property type="entry name" value="RHAMNOSYLTRANSFERASE WBBL"/>
    <property type="match status" value="1"/>
</dbReference>
<comment type="similarity">
    <text evidence="2">Belongs to the glycosyltransferase 2 family.</text>
</comment>
<evidence type="ECO:0000259" key="5">
    <source>
        <dbReference type="Pfam" id="PF17994"/>
    </source>
</evidence>